<dbReference type="OrthoDB" id="415806at2"/>
<evidence type="ECO:0000313" key="5">
    <source>
        <dbReference type="Proteomes" id="UP000218238"/>
    </source>
</evidence>
<reference evidence="4 5" key="1">
    <citation type="submission" date="2017-08" db="EMBL/GenBank/DDBJ databases">
        <title>Draft genome sequence of filamentous cyanobacterium Calothrix elsteri CCALA 953.</title>
        <authorList>
            <person name="Gagunashvili A.N."/>
            <person name="Elster J."/>
            <person name="Andresson O.S."/>
        </authorList>
    </citation>
    <scope>NUCLEOTIDE SEQUENCE [LARGE SCALE GENOMIC DNA]</scope>
    <source>
        <strain evidence="4 5">CCALA 953</strain>
    </source>
</reference>
<dbReference type="CDD" id="cd04620">
    <property type="entry name" value="CBS_two-component_sensor_histidine_kinase_repeat1"/>
    <property type="match status" value="1"/>
</dbReference>
<dbReference type="PANTHER" id="PTHR43080">
    <property type="entry name" value="CBS DOMAIN-CONTAINING PROTEIN CBSX3, MITOCHONDRIAL"/>
    <property type="match status" value="1"/>
</dbReference>
<keyword evidence="1 2" id="KW-0129">CBS domain</keyword>
<name>A0A2A2TE13_9CYAN</name>
<dbReference type="SMART" id="SM00116">
    <property type="entry name" value="CBS"/>
    <property type="match status" value="2"/>
</dbReference>
<dbReference type="Gene3D" id="3.10.580.10">
    <property type="entry name" value="CBS-domain"/>
    <property type="match status" value="1"/>
</dbReference>
<accession>A0A2A2TE13</accession>
<evidence type="ECO:0000313" key="4">
    <source>
        <dbReference type="EMBL" id="PAX51972.1"/>
    </source>
</evidence>
<dbReference type="InterPro" id="IPR051257">
    <property type="entry name" value="Diverse_CBS-Domain"/>
</dbReference>
<dbReference type="AlphaFoldDB" id="A0A2A2TE13"/>
<proteinExistence type="predicted"/>
<dbReference type="PROSITE" id="PS51371">
    <property type="entry name" value="CBS"/>
    <property type="match status" value="2"/>
</dbReference>
<comment type="caution">
    <text evidence="4">The sequence shown here is derived from an EMBL/GenBank/DDBJ whole genome shotgun (WGS) entry which is preliminary data.</text>
</comment>
<dbReference type="InterPro" id="IPR046342">
    <property type="entry name" value="CBS_dom_sf"/>
</dbReference>
<dbReference type="PANTHER" id="PTHR43080:SF2">
    <property type="entry name" value="CBS DOMAIN-CONTAINING PROTEIN"/>
    <property type="match status" value="1"/>
</dbReference>
<sequence length="168" mass="19252">MKALLIVSHYLVTPDIPLFEVVVLMSQRKYSQNPFILAGNPSLNDGKRKISSFVLVVEEEKLLGIFTERDIVKLAAEGRDMQTLTIGEVMTPDVITLPINSLRHVFGPLFLFRRYKIRHLPIVGDRGELIGIISQDSIRQTLLRRQFKPQNRRKFSKYSTKKLTSRGS</sequence>
<protein>
    <recommendedName>
        <fullName evidence="3">CBS domain-containing protein</fullName>
    </recommendedName>
</protein>
<feature type="domain" description="CBS" evidence="3">
    <location>
        <begin position="90"/>
        <end position="150"/>
    </location>
</feature>
<evidence type="ECO:0000256" key="2">
    <source>
        <dbReference type="PROSITE-ProRule" id="PRU00703"/>
    </source>
</evidence>
<organism evidence="4 5">
    <name type="scientific">Brunnivagina elsteri CCALA 953</name>
    <dbReference type="NCBI Taxonomy" id="987040"/>
    <lineage>
        <taxon>Bacteria</taxon>
        <taxon>Bacillati</taxon>
        <taxon>Cyanobacteriota</taxon>
        <taxon>Cyanophyceae</taxon>
        <taxon>Nostocales</taxon>
        <taxon>Calotrichaceae</taxon>
        <taxon>Brunnivagina</taxon>
    </lineage>
</organism>
<evidence type="ECO:0000256" key="1">
    <source>
        <dbReference type="ARBA" id="ARBA00023122"/>
    </source>
</evidence>
<dbReference type="EMBL" id="NTFS01000302">
    <property type="protein sequence ID" value="PAX51972.1"/>
    <property type="molecule type" value="Genomic_DNA"/>
</dbReference>
<keyword evidence="5" id="KW-1185">Reference proteome</keyword>
<dbReference type="SUPFAM" id="SSF54631">
    <property type="entry name" value="CBS-domain pair"/>
    <property type="match status" value="1"/>
</dbReference>
<feature type="domain" description="CBS" evidence="3">
    <location>
        <begin position="1"/>
        <end position="81"/>
    </location>
</feature>
<dbReference type="Proteomes" id="UP000218238">
    <property type="component" value="Unassembled WGS sequence"/>
</dbReference>
<dbReference type="InterPro" id="IPR000644">
    <property type="entry name" value="CBS_dom"/>
</dbReference>
<evidence type="ECO:0000259" key="3">
    <source>
        <dbReference type="PROSITE" id="PS51371"/>
    </source>
</evidence>
<dbReference type="RefSeq" id="WP_095723705.1">
    <property type="nucleotide sequence ID" value="NZ_NTFS01000302.1"/>
</dbReference>
<dbReference type="Pfam" id="PF00571">
    <property type="entry name" value="CBS"/>
    <property type="match status" value="2"/>
</dbReference>
<gene>
    <name evidence="4" type="ORF">CK510_21900</name>
</gene>